<dbReference type="InterPro" id="IPR014710">
    <property type="entry name" value="RmlC-like_jellyroll"/>
</dbReference>
<dbReference type="Gene3D" id="2.60.120.10">
    <property type="entry name" value="Jelly Rolls"/>
    <property type="match status" value="1"/>
</dbReference>
<dbReference type="RefSeq" id="WP_280735198.1">
    <property type="nucleotide sequence ID" value="NZ_CP120368.1"/>
</dbReference>
<organism evidence="3 4">
    <name type="scientific">Sinorhizobium numidicum</name>
    <dbReference type="NCBI Taxonomy" id="680248"/>
    <lineage>
        <taxon>Bacteria</taxon>
        <taxon>Pseudomonadati</taxon>
        <taxon>Pseudomonadota</taxon>
        <taxon>Alphaproteobacteria</taxon>
        <taxon>Hyphomicrobiales</taxon>
        <taxon>Rhizobiaceae</taxon>
        <taxon>Sinorhizobium/Ensifer group</taxon>
        <taxon>Sinorhizobium</taxon>
    </lineage>
</organism>
<dbReference type="CDD" id="cd02236">
    <property type="entry name" value="cupin_CV2614-like"/>
    <property type="match status" value="1"/>
</dbReference>
<protein>
    <submittedName>
        <fullName evidence="3">Cupin domain-containing protein</fullName>
    </submittedName>
</protein>
<dbReference type="SUPFAM" id="SSF51182">
    <property type="entry name" value="RmlC-like cupins"/>
    <property type="match status" value="1"/>
</dbReference>
<gene>
    <name evidence="3" type="ORF">PYH38_003146</name>
</gene>
<reference evidence="3 4" key="1">
    <citation type="submission" date="2023-03" db="EMBL/GenBank/DDBJ databases">
        <authorList>
            <person name="Kaur S."/>
            <person name="Espinosa-Saiz D."/>
            <person name="Velazquez E."/>
            <person name="Menendez E."/>
            <person name="diCenzo G.C."/>
        </authorList>
    </citation>
    <scope>NUCLEOTIDE SEQUENCE [LARGE SCALE GENOMIC DNA]</scope>
    <source>
        <strain evidence="3 4">LMG 27395</strain>
    </source>
</reference>
<evidence type="ECO:0000313" key="4">
    <source>
        <dbReference type="Proteomes" id="UP001235547"/>
    </source>
</evidence>
<evidence type="ECO:0000313" key="3">
    <source>
        <dbReference type="EMBL" id="WEX84283.1"/>
    </source>
</evidence>
<feature type="chain" id="PRO_5046369467" evidence="1">
    <location>
        <begin position="23"/>
        <end position="143"/>
    </location>
</feature>
<evidence type="ECO:0000259" key="2">
    <source>
        <dbReference type="Pfam" id="PF07883"/>
    </source>
</evidence>
<dbReference type="Proteomes" id="UP001235547">
    <property type="component" value="Chromosome 1"/>
</dbReference>
<dbReference type="InterPro" id="IPR013096">
    <property type="entry name" value="Cupin_2"/>
</dbReference>
<dbReference type="EMBL" id="CP120371">
    <property type="protein sequence ID" value="WEX84283.1"/>
    <property type="molecule type" value="Genomic_DNA"/>
</dbReference>
<feature type="domain" description="Cupin type-2" evidence="2">
    <location>
        <begin position="63"/>
        <end position="130"/>
    </location>
</feature>
<accession>A0ABY8D5H1</accession>
<dbReference type="PANTHER" id="PTHR38599">
    <property type="entry name" value="CUPIN DOMAIN PROTEIN (AFU_ORTHOLOGUE AFUA_3G13620)"/>
    <property type="match status" value="1"/>
</dbReference>
<dbReference type="PANTHER" id="PTHR38599:SF1">
    <property type="entry name" value="CUPIN DOMAIN PROTEIN (AFU_ORTHOLOGUE AFUA_3G13620)"/>
    <property type="match status" value="1"/>
</dbReference>
<evidence type="ECO:0000256" key="1">
    <source>
        <dbReference type="SAM" id="SignalP"/>
    </source>
</evidence>
<proteinExistence type="predicted"/>
<dbReference type="Pfam" id="PF07883">
    <property type="entry name" value="Cupin_2"/>
    <property type="match status" value="1"/>
</dbReference>
<keyword evidence="1" id="KW-0732">Signal</keyword>
<dbReference type="InterPro" id="IPR011051">
    <property type="entry name" value="RmlC_Cupin_sf"/>
</dbReference>
<name>A0ABY8D5H1_9HYPH</name>
<keyword evidence="4" id="KW-1185">Reference proteome</keyword>
<feature type="signal peptide" evidence="1">
    <location>
        <begin position="1"/>
        <end position="22"/>
    </location>
</feature>
<sequence>MKQICWITTCLALMLAGSAAIAQDDPLPAGFETQPLIKSSVSRDNEPIVYPTGKPEVISVIGTLAKGGRTPLHEHPVPVYVYVMEGEVELRTEGKEPHRYKAGEAFIETQNLKHQAFNMADTPAKILAVFIGEQGTPTTVAAK</sequence>